<dbReference type="FunFam" id="1.10.579.10:FF:000002">
    <property type="entry name" value="Deoxyribodipyrimidine photolyase"/>
    <property type="match status" value="1"/>
</dbReference>
<dbReference type="InterPro" id="IPR006050">
    <property type="entry name" value="DNA_photolyase_N"/>
</dbReference>
<evidence type="ECO:0000256" key="2">
    <source>
        <dbReference type="ARBA" id="ARBA00001974"/>
    </source>
</evidence>
<dbReference type="InterPro" id="IPR014729">
    <property type="entry name" value="Rossmann-like_a/b/a_fold"/>
</dbReference>
<comment type="catalytic activity">
    <reaction evidence="13">
        <text>cyclobutadipyrimidine (in DNA) = 2 pyrimidine residues (in DNA).</text>
        <dbReference type="EC" id="4.1.99.3"/>
    </reaction>
</comment>
<name>A0A7C5WZL8_9AQUI</name>
<evidence type="ECO:0000256" key="1">
    <source>
        <dbReference type="ARBA" id="ARBA00001932"/>
    </source>
</evidence>
<dbReference type="Gene3D" id="1.10.579.10">
    <property type="entry name" value="DNA Cyclobutane Dipyrimidine Photolyase, subunit A, domain 3"/>
    <property type="match status" value="1"/>
</dbReference>
<evidence type="ECO:0000256" key="4">
    <source>
        <dbReference type="ARBA" id="ARBA00013149"/>
    </source>
</evidence>
<dbReference type="Pfam" id="PF00875">
    <property type="entry name" value="DNA_photolyase"/>
    <property type="match status" value="1"/>
</dbReference>
<protein>
    <recommendedName>
        <fullName evidence="5">Deoxyribodipyrimidine photo-lyase</fullName>
        <ecNumber evidence="4">4.1.99.3</ecNumber>
    </recommendedName>
    <alternativeName>
        <fullName evidence="12">DNA photolyase</fullName>
    </alternativeName>
</protein>
<dbReference type="InterPro" id="IPR036155">
    <property type="entry name" value="Crypto/Photolyase_N_sf"/>
</dbReference>
<dbReference type="InterPro" id="IPR052219">
    <property type="entry name" value="Photolyase_Class-2"/>
</dbReference>
<keyword evidence="8" id="KW-0274">FAD</keyword>
<keyword evidence="6" id="KW-0285">Flavoprotein</keyword>
<evidence type="ECO:0000256" key="3">
    <source>
        <dbReference type="ARBA" id="ARBA00006409"/>
    </source>
</evidence>
<dbReference type="GO" id="GO:0003904">
    <property type="term" value="F:deoxyribodipyrimidine photo-lyase activity"/>
    <property type="evidence" value="ECO:0007669"/>
    <property type="project" value="UniProtKB-EC"/>
</dbReference>
<dbReference type="SUPFAM" id="SSF52425">
    <property type="entry name" value="Cryptochrome/photolyase, N-terminal domain"/>
    <property type="match status" value="1"/>
</dbReference>
<sequence>MEQEFAGRVKVINRRQFNTKGKYIIYWMSHSHRANFNYSLEFAIELSNQSGKPLLVYFPITDKYKHSNARYYKFMLDGILEAKKFVEERGIKFAIEKVNDIKQRIIELSENAHALITDKAYLKYYRKLNKYIADRLDVPVYEIEADVCVPVEIVSDKQEPYAFTFRKKIYSLLEKYIVELKQREPKIKSVSFDFGIEEITFNNSLEILNILNIDKSVSLSPFVGGYSQARKYLEEFIEKKLHRYKEFRSHPELDYQSNLSPYLHFGQISPIEVVLEVLSKYGRKDENVDSFFNELIVWRELARNFCYYNPNYNQYEGIPDWAKETLEEHKNDKREYIYTIEELENAKTHDEYWNSAQLELLKTGKMHNYMRMYWCKKLIEWTDDPKKAFDIACYLNDKYELDGRDPNGYAGISWCFGTHDRPWKERKIFGKIRYMSASGLEAKFDIKKYVEKVKNL</sequence>
<comment type="cofactor">
    <cofactor evidence="1">
        <name>(6R)-5,10-methylene-5,6,7,8-tetrahydrofolate</name>
        <dbReference type="ChEBI" id="CHEBI:15636"/>
    </cofactor>
</comment>
<dbReference type="PANTHER" id="PTHR10211:SF0">
    <property type="entry name" value="DEOXYRIBODIPYRIMIDINE PHOTO-LYASE"/>
    <property type="match status" value="1"/>
</dbReference>
<keyword evidence="11 15" id="KW-0456">Lyase</keyword>
<keyword evidence="10" id="KW-0234">DNA repair</keyword>
<dbReference type="EC" id="4.1.99.3" evidence="4"/>
<dbReference type="PANTHER" id="PTHR10211">
    <property type="entry name" value="DEOXYRIBODIPYRIMIDINE PHOTOLYASE"/>
    <property type="match status" value="1"/>
</dbReference>
<evidence type="ECO:0000259" key="14">
    <source>
        <dbReference type="PROSITE" id="PS51645"/>
    </source>
</evidence>
<dbReference type="InterPro" id="IPR036134">
    <property type="entry name" value="Crypto/Photolyase_FAD-like_sf"/>
</dbReference>
<comment type="cofactor">
    <cofactor evidence="2">
        <name>FAD</name>
        <dbReference type="ChEBI" id="CHEBI:57692"/>
    </cofactor>
</comment>
<dbReference type="GO" id="GO:0000719">
    <property type="term" value="P:photoreactive repair"/>
    <property type="evidence" value="ECO:0007669"/>
    <property type="project" value="TreeGrafter"/>
</dbReference>
<evidence type="ECO:0000256" key="13">
    <source>
        <dbReference type="ARBA" id="ARBA00033999"/>
    </source>
</evidence>
<dbReference type="PROSITE" id="PS51645">
    <property type="entry name" value="PHR_CRY_ALPHA_BETA"/>
    <property type="match status" value="1"/>
</dbReference>
<evidence type="ECO:0000256" key="11">
    <source>
        <dbReference type="ARBA" id="ARBA00023239"/>
    </source>
</evidence>
<dbReference type="AlphaFoldDB" id="A0A7C5WZL8"/>
<dbReference type="GO" id="GO:0003677">
    <property type="term" value="F:DNA binding"/>
    <property type="evidence" value="ECO:0007669"/>
    <property type="project" value="UniProtKB-KW"/>
</dbReference>
<evidence type="ECO:0000256" key="6">
    <source>
        <dbReference type="ARBA" id="ARBA00022630"/>
    </source>
</evidence>
<evidence type="ECO:0000256" key="7">
    <source>
        <dbReference type="ARBA" id="ARBA00022763"/>
    </source>
</evidence>
<evidence type="ECO:0000256" key="8">
    <source>
        <dbReference type="ARBA" id="ARBA00022827"/>
    </source>
</evidence>
<comment type="similarity">
    <text evidence="3">Belongs to the DNA photolyase class-2 family.</text>
</comment>
<proteinExistence type="inferred from homology"/>
<reference evidence="15" key="1">
    <citation type="journal article" date="2020" name="mSystems">
        <title>Genome- and Community-Level Interaction Insights into Carbon Utilization and Element Cycling Functions of Hydrothermarchaeota in Hydrothermal Sediment.</title>
        <authorList>
            <person name="Zhou Z."/>
            <person name="Liu Y."/>
            <person name="Xu W."/>
            <person name="Pan J."/>
            <person name="Luo Z.H."/>
            <person name="Li M."/>
        </authorList>
    </citation>
    <scope>NUCLEOTIDE SEQUENCE [LARGE SCALE GENOMIC DNA]</scope>
    <source>
        <strain evidence="15">SpSt-114</strain>
    </source>
</reference>
<dbReference type="SUPFAM" id="SSF48173">
    <property type="entry name" value="Cryptochrome/photolyase FAD-binding domain"/>
    <property type="match status" value="1"/>
</dbReference>
<evidence type="ECO:0000256" key="5">
    <source>
        <dbReference type="ARBA" id="ARBA00014046"/>
    </source>
</evidence>
<evidence type="ECO:0000256" key="9">
    <source>
        <dbReference type="ARBA" id="ARBA00023125"/>
    </source>
</evidence>
<organism evidence="15">
    <name type="scientific">Thermocrinis ruber</name>
    <dbReference type="NCBI Taxonomy" id="75906"/>
    <lineage>
        <taxon>Bacteria</taxon>
        <taxon>Pseudomonadati</taxon>
        <taxon>Aquificota</taxon>
        <taxon>Aquificia</taxon>
        <taxon>Aquificales</taxon>
        <taxon>Aquificaceae</taxon>
        <taxon>Thermocrinis</taxon>
    </lineage>
</organism>
<dbReference type="EMBL" id="DSAC01000003">
    <property type="protein sequence ID" value="HHO73053.1"/>
    <property type="molecule type" value="Genomic_DNA"/>
</dbReference>
<dbReference type="Gene3D" id="1.25.40.80">
    <property type="match status" value="1"/>
</dbReference>
<keyword evidence="7" id="KW-0227">DNA damage</keyword>
<feature type="domain" description="Photolyase/cryptochrome alpha/beta" evidence="14">
    <location>
        <begin position="22"/>
        <end position="151"/>
    </location>
</feature>
<comment type="caution">
    <text evidence="15">The sequence shown here is derived from an EMBL/GenBank/DDBJ whole genome shotgun (WGS) entry which is preliminary data.</text>
</comment>
<keyword evidence="9" id="KW-0238">DNA-binding</keyword>
<evidence type="ECO:0000256" key="12">
    <source>
        <dbReference type="ARBA" id="ARBA00031671"/>
    </source>
</evidence>
<dbReference type="Gene3D" id="3.40.50.620">
    <property type="entry name" value="HUPs"/>
    <property type="match status" value="1"/>
</dbReference>
<accession>A0A7C5WZL8</accession>
<evidence type="ECO:0000256" key="10">
    <source>
        <dbReference type="ARBA" id="ARBA00023204"/>
    </source>
</evidence>
<evidence type="ECO:0000313" key="15">
    <source>
        <dbReference type="EMBL" id="HHO73053.1"/>
    </source>
</evidence>
<gene>
    <name evidence="15" type="ORF">ENN04_00205</name>
</gene>